<keyword evidence="1" id="KW-0472">Membrane</keyword>
<comment type="caution">
    <text evidence="2">The sequence shown here is derived from an EMBL/GenBank/DDBJ whole genome shotgun (WGS) entry which is preliminary data.</text>
</comment>
<evidence type="ECO:0000313" key="2">
    <source>
        <dbReference type="EMBL" id="TWJ01440.1"/>
    </source>
</evidence>
<accession>A0A562U6L1</accession>
<gene>
    <name evidence="2" type="ORF">JN11_01591</name>
</gene>
<organism evidence="2 3">
    <name type="scientific">Mucilaginibacter frigoritolerans</name>
    <dbReference type="NCBI Taxonomy" id="652788"/>
    <lineage>
        <taxon>Bacteria</taxon>
        <taxon>Pseudomonadati</taxon>
        <taxon>Bacteroidota</taxon>
        <taxon>Sphingobacteriia</taxon>
        <taxon>Sphingobacteriales</taxon>
        <taxon>Sphingobacteriaceae</taxon>
        <taxon>Mucilaginibacter</taxon>
    </lineage>
</organism>
<dbReference type="AlphaFoldDB" id="A0A562U6L1"/>
<feature type="transmembrane region" description="Helical" evidence="1">
    <location>
        <begin position="6"/>
        <end position="25"/>
    </location>
</feature>
<evidence type="ECO:0000313" key="3">
    <source>
        <dbReference type="Proteomes" id="UP000317010"/>
    </source>
</evidence>
<reference evidence="2 3" key="1">
    <citation type="submission" date="2019-07" db="EMBL/GenBank/DDBJ databases">
        <title>Genomic Encyclopedia of Archaeal and Bacterial Type Strains, Phase II (KMG-II): from individual species to whole genera.</title>
        <authorList>
            <person name="Goeker M."/>
        </authorList>
    </citation>
    <scope>NUCLEOTIDE SEQUENCE [LARGE SCALE GENOMIC DNA]</scope>
    <source>
        <strain evidence="2 3">ATCC BAA-1854</strain>
    </source>
</reference>
<dbReference type="EMBL" id="VLLI01000004">
    <property type="protein sequence ID" value="TWJ01440.1"/>
    <property type="molecule type" value="Genomic_DNA"/>
</dbReference>
<keyword evidence="3" id="KW-1185">Reference proteome</keyword>
<dbReference type="Proteomes" id="UP000317010">
    <property type="component" value="Unassembled WGS sequence"/>
</dbReference>
<evidence type="ECO:0000256" key="1">
    <source>
        <dbReference type="SAM" id="Phobius"/>
    </source>
</evidence>
<sequence>MILLNILYVSYLYICCPYANLYLAVKKIKKAEPQGGKNHR</sequence>
<protein>
    <submittedName>
        <fullName evidence="2">Uncharacterized protein</fullName>
    </submittedName>
</protein>
<proteinExistence type="predicted"/>
<keyword evidence="1" id="KW-0812">Transmembrane</keyword>
<keyword evidence="1" id="KW-1133">Transmembrane helix</keyword>
<name>A0A562U6L1_9SPHI</name>